<dbReference type="GO" id="GO:0016787">
    <property type="term" value="F:hydrolase activity"/>
    <property type="evidence" value="ECO:0007669"/>
    <property type="project" value="InterPro"/>
</dbReference>
<name>A0A5C5WS07_9BACT</name>
<gene>
    <name evidence="2" type="ORF">Pla22_05730</name>
</gene>
<keyword evidence="3" id="KW-1185">Reference proteome</keyword>
<dbReference type="Proteomes" id="UP000316598">
    <property type="component" value="Unassembled WGS sequence"/>
</dbReference>
<dbReference type="EMBL" id="SJPI01000001">
    <property type="protein sequence ID" value="TWT52945.1"/>
    <property type="molecule type" value="Genomic_DNA"/>
</dbReference>
<comment type="caution">
    <text evidence="2">The sequence shown here is derived from an EMBL/GenBank/DDBJ whole genome shotgun (WGS) entry which is preliminary data.</text>
</comment>
<reference evidence="2 3" key="1">
    <citation type="submission" date="2019-02" db="EMBL/GenBank/DDBJ databases">
        <title>Deep-cultivation of Planctomycetes and their phenomic and genomic characterization uncovers novel biology.</title>
        <authorList>
            <person name="Wiegand S."/>
            <person name="Jogler M."/>
            <person name="Boedeker C."/>
            <person name="Pinto D."/>
            <person name="Vollmers J."/>
            <person name="Rivas-Marin E."/>
            <person name="Kohn T."/>
            <person name="Peeters S.H."/>
            <person name="Heuer A."/>
            <person name="Rast P."/>
            <person name="Oberbeckmann S."/>
            <person name="Bunk B."/>
            <person name="Jeske O."/>
            <person name="Meyerdierks A."/>
            <person name="Storesund J.E."/>
            <person name="Kallscheuer N."/>
            <person name="Luecker S."/>
            <person name="Lage O.M."/>
            <person name="Pohl T."/>
            <person name="Merkel B.J."/>
            <person name="Hornburger P."/>
            <person name="Mueller R.-W."/>
            <person name="Bruemmer F."/>
            <person name="Labrenz M."/>
            <person name="Spormann A.M."/>
            <person name="Op Den Camp H."/>
            <person name="Overmann J."/>
            <person name="Amann R."/>
            <person name="Jetten M.S.M."/>
            <person name="Mascher T."/>
            <person name="Medema M.H."/>
            <person name="Devos D.P."/>
            <person name="Kaster A.-K."/>
            <person name="Ovreas L."/>
            <person name="Rohde M."/>
            <person name="Galperin M.Y."/>
            <person name="Jogler C."/>
        </authorList>
    </citation>
    <scope>NUCLEOTIDE SEQUENCE [LARGE SCALE GENOMIC DNA]</scope>
    <source>
        <strain evidence="2 3">Pla22</strain>
    </source>
</reference>
<accession>A0A5C5WS07</accession>
<dbReference type="Gene3D" id="2.60.120.560">
    <property type="entry name" value="Exo-inulinase, domain 1"/>
    <property type="match status" value="1"/>
</dbReference>
<organism evidence="2 3">
    <name type="scientific">Rubripirellula amarantea</name>
    <dbReference type="NCBI Taxonomy" id="2527999"/>
    <lineage>
        <taxon>Bacteria</taxon>
        <taxon>Pseudomonadati</taxon>
        <taxon>Planctomycetota</taxon>
        <taxon>Planctomycetia</taxon>
        <taxon>Pirellulales</taxon>
        <taxon>Pirellulaceae</taxon>
        <taxon>Rubripirellula</taxon>
    </lineage>
</organism>
<dbReference type="AlphaFoldDB" id="A0A5C5WS07"/>
<evidence type="ECO:0000259" key="1">
    <source>
        <dbReference type="Pfam" id="PF06439"/>
    </source>
</evidence>
<proteinExistence type="predicted"/>
<feature type="domain" description="3-keto-alpha-glucoside-1,2-lyase/3-keto-2-hydroxy-glucal hydratase" evidence="1">
    <location>
        <begin position="37"/>
        <end position="218"/>
    </location>
</feature>
<dbReference type="InterPro" id="IPR010496">
    <property type="entry name" value="AL/BT2_dom"/>
</dbReference>
<evidence type="ECO:0000313" key="2">
    <source>
        <dbReference type="EMBL" id="TWT52945.1"/>
    </source>
</evidence>
<dbReference type="Pfam" id="PF06439">
    <property type="entry name" value="3keto-disac_hyd"/>
    <property type="match status" value="1"/>
</dbReference>
<protein>
    <recommendedName>
        <fullName evidence="1">3-keto-alpha-glucoside-1,2-lyase/3-keto-2-hydroxy-glucal hydratase domain-containing protein</fullName>
    </recommendedName>
</protein>
<dbReference type="RefSeq" id="WP_242631759.1">
    <property type="nucleotide sequence ID" value="NZ_SJPI01000001.1"/>
</dbReference>
<evidence type="ECO:0000313" key="3">
    <source>
        <dbReference type="Proteomes" id="UP000316598"/>
    </source>
</evidence>
<sequence length="221" mass="25019">MFRLLVVAATLLATVDLTRADDPKASSDAEFVDNSLELFDGQTLKGWEGNGYWFRVEDDCIVAGRSDEDIPHNFFLCTADHYDDFELRLEVKIIGPGQNAGVQFRSKRLPGGSEVSGYQADAGRAFDRSVWGALYDESRRRKMLAEGDPELVKRLTKDGQWNHLRIVCKGNQIEIFLNGEQTVDYTEEDAEIPNHGLIALQIHSGPATEAWYRNIRVRHFK</sequence>